<keyword evidence="8 10" id="KW-0472">Membrane</keyword>
<dbReference type="GO" id="GO:0022857">
    <property type="term" value="F:transmembrane transporter activity"/>
    <property type="evidence" value="ECO:0007669"/>
    <property type="project" value="InterPro"/>
</dbReference>
<gene>
    <name evidence="12" type="primary">gtr</name>
    <name evidence="12" type="ORF">SCOCK_50244</name>
</gene>
<comment type="similarity">
    <text evidence="2 9">Belongs to the major facilitator superfamily. Sugar transporter (TC 2.A.1.1) family.</text>
</comment>
<dbReference type="InterPro" id="IPR005829">
    <property type="entry name" value="Sugar_transporter_CS"/>
</dbReference>
<keyword evidence="5" id="KW-0762">Sugar transport</keyword>
<feature type="transmembrane region" description="Helical" evidence="10">
    <location>
        <begin position="311"/>
        <end position="332"/>
    </location>
</feature>
<feature type="transmembrane region" description="Helical" evidence="10">
    <location>
        <begin position="268"/>
        <end position="295"/>
    </location>
</feature>
<sequence length="475" mass="50147">MTSSASQDIRTAVQPAGPSLRRVTFIAAAAAIGGFLFGYDSAVINGAVTGIQHHFDISSSETGTIVSSALVGSAVGAAVAGRLADRIGRLRVMHIAAALFAISAIGSSMPFSVWGLGVWRGVGGVAIGLASLIGPTYIAEVAPARYRGRLASFQQAAIVLGITASQLVNWVIAQRAGGASQSSLGPLEAWQWMLMAAVVPAVVYVVLTSRIPESPHFLITTGRLDQARAALRDVEGDDVDTQARITEIRRSLDGNDKPRIGDLFGGRFGLLPIVWTGIGLAVFQQLVGINVIFYYSSVLWQSVGIEQSSSLLISLSTSVVNIVGTVVAMLFIDRIGRKPLALIGSAGMAVSLALAAWAFSYKTGSGGSLSIPDAQGTVALIAAHTFVFFFAVSWGVILWVMVGEMFPLRIRAAAMSAATAFNWIANWAVTESFPRMSDWNLSATYSFYAAFAVLSFGFISRFVRETNGKELADLG</sequence>
<keyword evidence="13" id="KW-1185">Reference proteome</keyword>
<feature type="transmembrane region" description="Helical" evidence="10">
    <location>
        <begin position="23"/>
        <end position="42"/>
    </location>
</feature>
<feature type="transmembrane region" description="Helical" evidence="10">
    <location>
        <begin position="189"/>
        <end position="207"/>
    </location>
</feature>
<evidence type="ECO:0000256" key="1">
    <source>
        <dbReference type="ARBA" id="ARBA00004651"/>
    </source>
</evidence>
<feature type="transmembrane region" description="Helical" evidence="10">
    <location>
        <begin position="408"/>
        <end position="425"/>
    </location>
</feature>
<dbReference type="PROSITE" id="PS50850">
    <property type="entry name" value="MFS"/>
    <property type="match status" value="1"/>
</dbReference>
<comment type="subcellular location">
    <subcellularLocation>
        <location evidence="1">Cell membrane</location>
        <topology evidence="1">Multi-pass membrane protein</topology>
    </subcellularLocation>
</comment>
<feature type="transmembrane region" description="Helical" evidence="10">
    <location>
        <begin position="117"/>
        <end position="138"/>
    </location>
</feature>
<evidence type="ECO:0000256" key="7">
    <source>
        <dbReference type="ARBA" id="ARBA00022989"/>
    </source>
</evidence>
<dbReference type="RefSeq" id="WP_251496765.1">
    <property type="nucleotide sequence ID" value="NZ_CAJSLV010000081.1"/>
</dbReference>
<feature type="transmembrane region" description="Helical" evidence="10">
    <location>
        <begin position="339"/>
        <end position="359"/>
    </location>
</feature>
<dbReference type="InterPro" id="IPR050814">
    <property type="entry name" value="Myo-inositol_Transporter"/>
</dbReference>
<dbReference type="FunFam" id="1.20.1250.20:FF:000122">
    <property type="entry name" value="D-xylose transporter XylE"/>
    <property type="match status" value="1"/>
</dbReference>
<feature type="transmembrane region" description="Helical" evidence="10">
    <location>
        <begin position="92"/>
        <end position="111"/>
    </location>
</feature>
<organism evidence="12 13">
    <name type="scientific">Actinacidiphila cocklensis</name>
    <dbReference type="NCBI Taxonomy" id="887465"/>
    <lineage>
        <taxon>Bacteria</taxon>
        <taxon>Bacillati</taxon>
        <taxon>Actinomycetota</taxon>
        <taxon>Actinomycetes</taxon>
        <taxon>Kitasatosporales</taxon>
        <taxon>Streptomycetaceae</taxon>
        <taxon>Actinacidiphila</taxon>
    </lineage>
</organism>
<feature type="transmembrane region" description="Helical" evidence="10">
    <location>
        <begin position="445"/>
        <end position="463"/>
    </location>
</feature>
<dbReference type="PANTHER" id="PTHR48020:SF12">
    <property type="entry name" value="PROTON MYO-INOSITOL COTRANSPORTER"/>
    <property type="match status" value="1"/>
</dbReference>
<accession>A0A9W4GUS9</accession>
<reference evidence="12" key="1">
    <citation type="submission" date="2021-05" db="EMBL/GenBank/DDBJ databases">
        <authorList>
            <person name="Arsene-Ploetze F."/>
        </authorList>
    </citation>
    <scope>NUCLEOTIDE SEQUENCE</scope>
    <source>
        <strain evidence="12">DSM 42138</strain>
    </source>
</reference>
<feature type="transmembrane region" description="Helical" evidence="10">
    <location>
        <begin position="150"/>
        <end position="169"/>
    </location>
</feature>
<keyword evidence="7 10" id="KW-1133">Transmembrane helix</keyword>
<dbReference type="EMBL" id="CAJSLV010000081">
    <property type="protein sequence ID" value="CAG6397195.1"/>
    <property type="molecule type" value="Genomic_DNA"/>
</dbReference>
<protein>
    <submittedName>
        <fullName evidence="12">Glucose transport protein</fullName>
    </submittedName>
</protein>
<keyword evidence="4" id="KW-1003">Cell membrane</keyword>
<dbReference type="PRINTS" id="PR00171">
    <property type="entry name" value="SUGRTRNSPORT"/>
</dbReference>
<evidence type="ECO:0000256" key="10">
    <source>
        <dbReference type="SAM" id="Phobius"/>
    </source>
</evidence>
<comment type="caution">
    <text evidence="12">The sequence shown here is derived from an EMBL/GenBank/DDBJ whole genome shotgun (WGS) entry which is preliminary data.</text>
</comment>
<dbReference type="Gene3D" id="1.20.1250.20">
    <property type="entry name" value="MFS general substrate transporter like domains"/>
    <property type="match status" value="2"/>
</dbReference>
<feature type="domain" description="Major facilitator superfamily (MFS) profile" evidence="11">
    <location>
        <begin position="26"/>
        <end position="467"/>
    </location>
</feature>
<feature type="transmembrane region" description="Helical" evidence="10">
    <location>
        <begin position="62"/>
        <end position="80"/>
    </location>
</feature>
<dbReference type="InterPro" id="IPR036259">
    <property type="entry name" value="MFS_trans_sf"/>
</dbReference>
<dbReference type="PANTHER" id="PTHR48020">
    <property type="entry name" value="PROTON MYO-INOSITOL COTRANSPORTER"/>
    <property type="match status" value="1"/>
</dbReference>
<dbReference type="GO" id="GO:0005886">
    <property type="term" value="C:plasma membrane"/>
    <property type="evidence" value="ECO:0007669"/>
    <property type="project" value="UniProtKB-SubCell"/>
</dbReference>
<dbReference type="PROSITE" id="PS00216">
    <property type="entry name" value="SUGAR_TRANSPORT_1"/>
    <property type="match status" value="1"/>
</dbReference>
<evidence type="ECO:0000313" key="12">
    <source>
        <dbReference type="EMBL" id="CAG6397195.1"/>
    </source>
</evidence>
<proteinExistence type="inferred from homology"/>
<dbReference type="NCBIfam" id="TIGR00879">
    <property type="entry name" value="SP"/>
    <property type="match status" value="1"/>
</dbReference>
<evidence type="ECO:0000256" key="3">
    <source>
        <dbReference type="ARBA" id="ARBA00022448"/>
    </source>
</evidence>
<evidence type="ECO:0000313" key="13">
    <source>
        <dbReference type="Proteomes" id="UP001152519"/>
    </source>
</evidence>
<evidence type="ECO:0000256" key="4">
    <source>
        <dbReference type="ARBA" id="ARBA00022475"/>
    </source>
</evidence>
<evidence type="ECO:0000256" key="6">
    <source>
        <dbReference type="ARBA" id="ARBA00022692"/>
    </source>
</evidence>
<evidence type="ECO:0000259" key="11">
    <source>
        <dbReference type="PROSITE" id="PS50850"/>
    </source>
</evidence>
<feature type="transmembrane region" description="Helical" evidence="10">
    <location>
        <begin position="379"/>
        <end position="401"/>
    </location>
</feature>
<evidence type="ECO:0000256" key="2">
    <source>
        <dbReference type="ARBA" id="ARBA00010992"/>
    </source>
</evidence>
<dbReference type="InterPro" id="IPR003663">
    <property type="entry name" value="Sugar/inositol_transpt"/>
</dbReference>
<dbReference type="Proteomes" id="UP001152519">
    <property type="component" value="Unassembled WGS sequence"/>
</dbReference>
<dbReference type="PROSITE" id="PS00217">
    <property type="entry name" value="SUGAR_TRANSPORT_2"/>
    <property type="match status" value="1"/>
</dbReference>
<evidence type="ECO:0000256" key="9">
    <source>
        <dbReference type="RuleBase" id="RU003346"/>
    </source>
</evidence>
<dbReference type="Pfam" id="PF00083">
    <property type="entry name" value="Sugar_tr"/>
    <property type="match status" value="1"/>
</dbReference>
<evidence type="ECO:0000256" key="5">
    <source>
        <dbReference type="ARBA" id="ARBA00022597"/>
    </source>
</evidence>
<name>A0A9W4GUS9_9ACTN</name>
<evidence type="ECO:0000256" key="8">
    <source>
        <dbReference type="ARBA" id="ARBA00023136"/>
    </source>
</evidence>
<keyword evidence="3 9" id="KW-0813">Transport</keyword>
<dbReference type="SUPFAM" id="SSF103473">
    <property type="entry name" value="MFS general substrate transporter"/>
    <property type="match status" value="1"/>
</dbReference>
<dbReference type="InterPro" id="IPR020846">
    <property type="entry name" value="MFS_dom"/>
</dbReference>
<keyword evidence="6 10" id="KW-0812">Transmembrane</keyword>
<dbReference type="AlphaFoldDB" id="A0A9W4GUS9"/>
<dbReference type="InterPro" id="IPR005828">
    <property type="entry name" value="MFS_sugar_transport-like"/>
</dbReference>